<dbReference type="CDD" id="cd06127">
    <property type="entry name" value="DEDDh"/>
    <property type="match status" value="1"/>
</dbReference>
<evidence type="ECO:0000313" key="3">
    <source>
        <dbReference type="Proteomes" id="UP000309389"/>
    </source>
</evidence>
<dbReference type="GO" id="GO:0003676">
    <property type="term" value="F:nucleic acid binding"/>
    <property type="evidence" value="ECO:0007669"/>
    <property type="project" value="InterPro"/>
</dbReference>
<dbReference type="AlphaFoldDB" id="A0A4T3F6K3"/>
<accession>A0A4T3F6K3</accession>
<dbReference type="Gene3D" id="3.30.420.10">
    <property type="entry name" value="Ribonuclease H-like superfamily/Ribonuclease H"/>
    <property type="match status" value="1"/>
</dbReference>
<comment type="caution">
    <text evidence="2">The sequence shown here is derived from an EMBL/GenBank/DDBJ whole genome shotgun (WGS) entry which is preliminary data.</text>
</comment>
<feature type="domain" description="Exonuclease" evidence="1">
    <location>
        <begin position="46"/>
        <end position="211"/>
    </location>
</feature>
<proteinExistence type="predicted"/>
<dbReference type="OrthoDB" id="7427781at2"/>
<evidence type="ECO:0000313" key="2">
    <source>
        <dbReference type="EMBL" id="TIX50496.1"/>
    </source>
</evidence>
<sequence>MKTGSSVAASEKLARQLEREPRYRVLRAVPAAQFAMPPGPPPEGRCIALVDVETTGLDVDEHKLIELAILPAWVDGDGEVIAHYKPISWLEDPHEPLDLKIRQLTGLVDHDLQGKSIDDNLACALLERADLLIAHNASFDRKWIDRRYPSLSSKAWACSASEIDWLGLGFDGRAQQHLLAQHGWFANAHRAGDDVWSLMHLLRQERPVPGSGEQRSHLARLIEASSRPTELVEAVGAPFAKKDRLKARGYRWNARGRVWSTELDPGDLAAERAWFVHQGLPPFVTKQLTACERHR</sequence>
<organism evidence="2 3">
    <name type="scientific">Alteraurantiacibacter aquimixticola</name>
    <dbReference type="NCBI Taxonomy" id="2489173"/>
    <lineage>
        <taxon>Bacteria</taxon>
        <taxon>Pseudomonadati</taxon>
        <taxon>Pseudomonadota</taxon>
        <taxon>Alphaproteobacteria</taxon>
        <taxon>Sphingomonadales</taxon>
        <taxon>Erythrobacteraceae</taxon>
        <taxon>Alteraurantiacibacter</taxon>
    </lineage>
</organism>
<gene>
    <name evidence="2" type="ORF">E5222_09510</name>
</gene>
<dbReference type="GO" id="GO:0004527">
    <property type="term" value="F:exonuclease activity"/>
    <property type="evidence" value="ECO:0007669"/>
    <property type="project" value="UniProtKB-ARBA"/>
</dbReference>
<dbReference type="NCBIfam" id="NF006615">
    <property type="entry name" value="PRK09182.1"/>
    <property type="match status" value="1"/>
</dbReference>
<dbReference type="RefSeq" id="WP_136693516.1">
    <property type="nucleotide sequence ID" value="NZ_SSHH01000002.1"/>
</dbReference>
<dbReference type="SUPFAM" id="SSF53098">
    <property type="entry name" value="Ribonuclease H-like"/>
    <property type="match status" value="1"/>
</dbReference>
<dbReference type="Proteomes" id="UP000309389">
    <property type="component" value="Unassembled WGS sequence"/>
</dbReference>
<dbReference type="GO" id="GO:0006259">
    <property type="term" value="P:DNA metabolic process"/>
    <property type="evidence" value="ECO:0007669"/>
    <property type="project" value="UniProtKB-ARBA"/>
</dbReference>
<dbReference type="SMART" id="SM00479">
    <property type="entry name" value="EXOIII"/>
    <property type="match status" value="1"/>
</dbReference>
<dbReference type="InterPro" id="IPR036397">
    <property type="entry name" value="RNaseH_sf"/>
</dbReference>
<name>A0A4T3F6K3_9SPHN</name>
<reference evidence="2 3" key="1">
    <citation type="submission" date="2019-04" db="EMBL/GenBank/DDBJ databases">
        <title>Altererythrobacter aquimixticola sp. nov., isolated from sediment of junction between the ocean and a freshwater spring.</title>
        <authorList>
            <person name="Yoon J.-H."/>
        </authorList>
    </citation>
    <scope>NUCLEOTIDE SEQUENCE [LARGE SCALE GENOMIC DNA]</scope>
    <source>
        <strain evidence="2 3">SSKS-13</strain>
    </source>
</reference>
<protein>
    <submittedName>
        <fullName evidence="2">DNA polymerase III subunit epsilon</fullName>
    </submittedName>
</protein>
<evidence type="ECO:0000259" key="1">
    <source>
        <dbReference type="SMART" id="SM00479"/>
    </source>
</evidence>
<dbReference type="InterPro" id="IPR013520">
    <property type="entry name" value="Ribonucl_H"/>
</dbReference>
<keyword evidence="3" id="KW-1185">Reference proteome</keyword>
<dbReference type="EMBL" id="SSHH01000002">
    <property type="protein sequence ID" value="TIX50496.1"/>
    <property type="molecule type" value="Genomic_DNA"/>
</dbReference>
<dbReference type="InterPro" id="IPR012337">
    <property type="entry name" value="RNaseH-like_sf"/>
</dbReference>
<dbReference type="Pfam" id="PF00929">
    <property type="entry name" value="RNase_T"/>
    <property type="match status" value="1"/>
</dbReference>